<comment type="caution">
    <text evidence="2">The sequence shown here is derived from an EMBL/GenBank/DDBJ whole genome shotgun (WGS) entry which is preliminary data.</text>
</comment>
<dbReference type="AlphaFoldDB" id="A0A7C6A9H4"/>
<sequence>MRQLISVFLLFSIIFAHQPRLVLQKDLAFNYPLFIQNPEISQAFYGELTGSPHYYQINYEKDFNLYLNILVPDIKGARTDFSVEVSKGKELILNGKRFIWEKFFEPFGGDHYLKGPEYKAKVKKGEYLIKVYNDDNIGKYVLAVGDIESFPPKEMIKAFLALPRLKIFFNKSPFTAYFNRIGLYTLPALVIVGGSVFALKHIL</sequence>
<keyword evidence="1" id="KW-0812">Transmembrane</keyword>
<gene>
    <name evidence="2" type="ORF">ENW73_03010</name>
</gene>
<reference evidence="2" key="1">
    <citation type="journal article" date="2020" name="mSystems">
        <title>Genome- and Community-Level Interaction Insights into Carbon Utilization and Element Cycling Functions of Hydrothermarchaeota in Hydrothermal Sediment.</title>
        <authorList>
            <person name="Zhou Z."/>
            <person name="Liu Y."/>
            <person name="Xu W."/>
            <person name="Pan J."/>
            <person name="Luo Z.H."/>
            <person name="Li M."/>
        </authorList>
    </citation>
    <scope>NUCLEOTIDE SEQUENCE [LARGE SCALE GENOMIC DNA]</scope>
    <source>
        <strain evidence="2">SpSt-876</strain>
    </source>
</reference>
<evidence type="ECO:0000313" key="2">
    <source>
        <dbReference type="EMBL" id="HHS51824.1"/>
    </source>
</evidence>
<evidence type="ECO:0000256" key="1">
    <source>
        <dbReference type="SAM" id="Phobius"/>
    </source>
</evidence>
<keyword evidence="1" id="KW-1133">Transmembrane helix</keyword>
<dbReference type="EMBL" id="DTLI01000075">
    <property type="protein sequence ID" value="HHS51824.1"/>
    <property type="molecule type" value="Genomic_DNA"/>
</dbReference>
<protein>
    <submittedName>
        <fullName evidence="2">Uncharacterized protein</fullName>
    </submittedName>
</protein>
<accession>A0A7C6A9H4</accession>
<keyword evidence="1" id="KW-0472">Membrane</keyword>
<name>A0A7C6A9H4_UNCW3</name>
<organism evidence="2">
    <name type="scientific">candidate division WOR-3 bacterium</name>
    <dbReference type="NCBI Taxonomy" id="2052148"/>
    <lineage>
        <taxon>Bacteria</taxon>
        <taxon>Bacteria division WOR-3</taxon>
    </lineage>
</organism>
<proteinExistence type="predicted"/>
<feature type="transmembrane region" description="Helical" evidence="1">
    <location>
        <begin position="181"/>
        <end position="199"/>
    </location>
</feature>